<dbReference type="EMBL" id="AAFI02000013">
    <property type="protein sequence ID" value="EAL69612.1"/>
    <property type="molecule type" value="Genomic_DNA"/>
</dbReference>
<dbReference type="KEGG" id="ddi:DDB_G0275723"/>
<evidence type="ECO:0000313" key="1">
    <source>
        <dbReference type="EMBL" id="EAL69612.1"/>
    </source>
</evidence>
<accession>Q552V0</accession>
<keyword evidence="2" id="KW-1185">Reference proteome</keyword>
<protein>
    <submittedName>
        <fullName evidence="1">Uncharacterized protein</fullName>
    </submittedName>
</protein>
<dbReference type="PaxDb" id="44689-DDB0202451"/>
<reference evidence="1 2" key="1">
    <citation type="journal article" date="2005" name="Nature">
        <title>The genome of the social amoeba Dictyostelium discoideum.</title>
        <authorList>
            <consortium name="The Dictyostelium discoideum Sequencing Consortium"/>
            <person name="Eichinger L."/>
            <person name="Pachebat J.A."/>
            <person name="Glockner G."/>
            <person name="Rajandream M.A."/>
            <person name="Sucgang R."/>
            <person name="Berriman M."/>
            <person name="Song J."/>
            <person name="Olsen R."/>
            <person name="Szafranski K."/>
            <person name="Xu Q."/>
            <person name="Tunggal B."/>
            <person name="Kummerfeld S."/>
            <person name="Madera M."/>
            <person name="Konfortov B.A."/>
            <person name="Rivero F."/>
            <person name="Bankier A.T."/>
            <person name="Lehmann R."/>
            <person name="Hamlin N."/>
            <person name="Davies R."/>
            <person name="Gaudet P."/>
            <person name="Fey P."/>
            <person name="Pilcher K."/>
            <person name="Chen G."/>
            <person name="Saunders D."/>
            <person name="Sodergren E."/>
            <person name="Davis P."/>
            <person name="Kerhornou A."/>
            <person name="Nie X."/>
            <person name="Hall N."/>
            <person name="Anjard C."/>
            <person name="Hemphill L."/>
            <person name="Bason N."/>
            <person name="Farbrother P."/>
            <person name="Desany B."/>
            <person name="Just E."/>
            <person name="Morio T."/>
            <person name="Rost R."/>
            <person name="Churcher C."/>
            <person name="Cooper J."/>
            <person name="Haydock S."/>
            <person name="van Driessche N."/>
            <person name="Cronin A."/>
            <person name="Goodhead I."/>
            <person name="Muzny D."/>
            <person name="Mourier T."/>
            <person name="Pain A."/>
            <person name="Lu M."/>
            <person name="Harper D."/>
            <person name="Lindsay R."/>
            <person name="Hauser H."/>
            <person name="James K."/>
            <person name="Quiles M."/>
            <person name="Madan Babu M."/>
            <person name="Saito T."/>
            <person name="Buchrieser C."/>
            <person name="Wardroper A."/>
            <person name="Felder M."/>
            <person name="Thangavelu M."/>
            <person name="Johnson D."/>
            <person name="Knights A."/>
            <person name="Loulseged H."/>
            <person name="Mungall K."/>
            <person name="Oliver K."/>
            <person name="Price C."/>
            <person name="Quail M.A."/>
            <person name="Urushihara H."/>
            <person name="Hernandez J."/>
            <person name="Rabbinowitsch E."/>
            <person name="Steffen D."/>
            <person name="Sanders M."/>
            <person name="Ma J."/>
            <person name="Kohara Y."/>
            <person name="Sharp S."/>
            <person name="Simmonds M."/>
            <person name="Spiegler S."/>
            <person name="Tivey A."/>
            <person name="Sugano S."/>
            <person name="White B."/>
            <person name="Walker D."/>
            <person name="Woodward J."/>
            <person name="Winckler T."/>
            <person name="Tanaka Y."/>
            <person name="Shaulsky G."/>
            <person name="Schleicher M."/>
            <person name="Weinstock G."/>
            <person name="Rosenthal A."/>
            <person name="Cox E.C."/>
            <person name="Chisholm R.L."/>
            <person name="Gibbs R."/>
            <person name="Loomis W.F."/>
            <person name="Platzer M."/>
            <person name="Kay R.R."/>
            <person name="Williams J."/>
            <person name="Dear P.H."/>
            <person name="Noegel A.A."/>
            <person name="Barrell B."/>
            <person name="Kuspa A."/>
        </authorList>
    </citation>
    <scope>NUCLEOTIDE SEQUENCE [LARGE SCALE GENOMIC DNA]</scope>
    <source>
        <strain evidence="1 2">AX4</strain>
    </source>
</reference>
<dbReference type="HOGENOM" id="CLU_2201986_0_0_1"/>
<proteinExistence type="predicted"/>
<dbReference type="VEuPathDB" id="AmoebaDB:DDB_G0275723"/>
<dbReference type="dictyBase" id="DDB_G0275723"/>
<sequence length="108" mass="12168">MNYYLLGGIAAGIIYSQFISISDDHHHDKIESHVKKTIALDPTAKSWIRENELHTLSGDALIVRSVKKIHDNNHSLENQYEVMLAHGQHILIYIEKPPSIGTNIKTGL</sequence>
<dbReference type="AlphaFoldDB" id="Q552V0"/>
<dbReference type="RefSeq" id="XP_643581.1">
    <property type="nucleotide sequence ID" value="XM_638489.1"/>
</dbReference>
<gene>
    <name evidence="1" type="ORF">DDB_G0275723</name>
</gene>
<dbReference type="Proteomes" id="UP000002195">
    <property type="component" value="Unassembled WGS sequence"/>
</dbReference>
<dbReference type="GeneID" id="8620168"/>
<comment type="caution">
    <text evidence="1">The sequence shown here is derived from an EMBL/GenBank/DDBJ whole genome shotgun (WGS) entry which is preliminary data.</text>
</comment>
<dbReference type="InParanoid" id="Q552V0"/>
<organism evidence="1 2">
    <name type="scientific">Dictyostelium discoideum</name>
    <name type="common">Social amoeba</name>
    <dbReference type="NCBI Taxonomy" id="44689"/>
    <lineage>
        <taxon>Eukaryota</taxon>
        <taxon>Amoebozoa</taxon>
        <taxon>Evosea</taxon>
        <taxon>Eumycetozoa</taxon>
        <taxon>Dictyostelia</taxon>
        <taxon>Dictyosteliales</taxon>
        <taxon>Dictyosteliaceae</taxon>
        <taxon>Dictyostelium</taxon>
    </lineage>
</organism>
<evidence type="ECO:0000313" key="2">
    <source>
        <dbReference type="Proteomes" id="UP000002195"/>
    </source>
</evidence>
<name>Q552V0_DICDI</name>